<feature type="region of interest" description="Disordered" evidence="1">
    <location>
        <begin position="1"/>
        <end position="36"/>
    </location>
</feature>
<evidence type="ECO:0000256" key="1">
    <source>
        <dbReference type="SAM" id="MobiDB-lite"/>
    </source>
</evidence>
<feature type="non-terminal residue" evidence="2">
    <location>
        <position position="36"/>
    </location>
</feature>
<evidence type="ECO:0000313" key="3">
    <source>
        <dbReference type="Proteomes" id="UP000236291"/>
    </source>
</evidence>
<reference evidence="2 3" key="1">
    <citation type="journal article" date="2014" name="Am. J. Bot.">
        <title>Genome assembly and annotation for red clover (Trifolium pratense; Fabaceae).</title>
        <authorList>
            <person name="Istvanek J."/>
            <person name="Jaros M."/>
            <person name="Krenek A."/>
            <person name="Repkova J."/>
        </authorList>
    </citation>
    <scope>NUCLEOTIDE SEQUENCE [LARGE SCALE GENOMIC DNA]</scope>
    <source>
        <strain evidence="3">cv. Tatra</strain>
        <tissue evidence="2">Young leaves</tissue>
    </source>
</reference>
<evidence type="ECO:0000313" key="2">
    <source>
        <dbReference type="EMBL" id="PNX83890.1"/>
    </source>
</evidence>
<dbReference type="Proteomes" id="UP000236291">
    <property type="component" value="Unassembled WGS sequence"/>
</dbReference>
<name>A0A2K3LZC7_TRIPR</name>
<reference evidence="2 3" key="2">
    <citation type="journal article" date="2017" name="Front. Plant Sci.">
        <title>Gene Classification and Mining of Molecular Markers Useful in Red Clover (Trifolium pratense) Breeding.</title>
        <authorList>
            <person name="Istvanek J."/>
            <person name="Dluhosova J."/>
            <person name="Dluhos P."/>
            <person name="Patkova L."/>
            <person name="Nedelnik J."/>
            <person name="Repkova J."/>
        </authorList>
    </citation>
    <scope>NUCLEOTIDE SEQUENCE [LARGE SCALE GENOMIC DNA]</scope>
    <source>
        <strain evidence="3">cv. Tatra</strain>
        <tissue evidence="2">Young leaves</tissue>
    </source>
</reference>
<comment type="caution">
    <text evidence="2">The sequence shown here is derived from an EMBL/GenBank/DDBJ whole genome shotgun (WGS) entry which is preliminary data.</text>
</comment>
<sequence>MKIASTYIQAISSDDQKPDRSDVVTEVRTPAPSLMR</sequence>
<accession>A0A2K3LZC7</accession>
<feature type="compositionally biased region" description="Polar residues" evidence="1">
    <location>
        <begin position="1"/>
        <end position="13"/>
    </location>
</feature>
<gene>
    <name evidence="2" type="ORF">L195_g039940</name>
</gene>
<organism evidence="2 3">
    <name type="scientific">Trifolium pratense</name>
    <name type="common">Red clover</name>
    <dbReference type="NCBI Taxonomy" id="57577"/>
    <lineage>
        <taxon>Eukaryota</taxon>
        <taxon>Viridiplantae</taxon>
        <taxon>Streptophyta</taxon>
        <taxon>Embryophyta</taxon>
        <taxon>Tracheophyta</taxon>
        <taxon>Spermatophyta</taxon>
        <taxon>Magnoliopsida</taxon>
        <taxon>eudicotyledons</taxon>
        <taxon>Gunneridae</taxon>
        <taxon>Pentapetalae</taxon>
        <taxon>rosids</taxon>
        <taxon>fabids</taxon>
        <taxon>Fabales</taxon>
        <taxon>Fabaceae</taxon>
        <taxon>Papilionoideae</taxon>
        <taxon>50 kb inversion clade</taxon>
        <taxon>NPAAA clade</taxon>
        <taxon>Hologalegina</taxon>
        <taxon>IRL clade</taxon>
        <taxon>Trifolieae</taxon>
        <taxon>Trifolium</taxon>
    </lineage>
</organism>
<feature type="compositionally biased region" description="Basic and acidic residues" evidence="1">
    <location>
        <begin position="14"/>
        <end position="25"/>
    </location>
</feature>
<dbReference type="EMBL" id="ASHM01045127">
    <property type="protein sequence ID" value="PNX83890.1"/>
    <property type="molecule type" value="Genomic_DNA"/>
</dbReference>
<protein>
    <submittedName>
        <fullName evidence="2">Uncharacterized protein</fullName>
    </submittedName>
</protein>
<proteinExistence type="predicted"/>
<dbReference type="AlphaFoldDB" id="A0A2K3LZC7"/>